<reference evidence="1 2" key="1">
    <citation type="submission" date="2024-09" db="EMBL/GenBank/DDBJ databases">
        <authorList>
            <person name="Lee S.D."/>
        </authorList>
    </citation>
    <scope>NUCLEOTIDE SEQUENCE [LARGE SCALE GENOMIC DNA]</scope>
    <source>
        <strain evidence="1 2">N8-3</strain>
    </source>
</reference>
<sequence length="156" mass="16665">MTAPLSEERLAEIQSLHLGCWYSGEWIVKHPHGSTGPAQVVHVGGFGDTVLAELPDFAADIAVFFADAHEAVPELLAEVARLKAVLAAAGPADGVNDIPPEPPSRLSRVRVVPTNSGGWRVRHRLDGKRKSSCAFSTVDKADAWVEQLVQRNGGAL</sequence>
<gene>
    <name evidence="1" type="ORF">ACEZDE_29810</name>
</gene>
<organism evidence="1 2">
    <name type="scientific">Streptacidiphilus cavernicola</name>
    <dbReference type="NCBI Taxonomy" id="3342716"/>
    <lineage>
        <taxon>Bacteria</taxon>
        <taxon>Bacillati</taxon>
        <taxon>Actinomycetota</taxon>
        <taxon>Actinomycetes</taxon>
        <taxon>Kitasatosporales</taxon>
        <taxon>Streptomycetaceae</taxon>
        <taxon>Streptacidiphilus</taxon>
    </lineage>
</organism>
<evidence type="ECO:0000313" key="1">
    <source>
        <dbReference type="EMBL" id="MFC1420810.1"/>
    </source>
</evidence>
<dbReference type="Proteomes" id="UP001592531">
    <property type="component" value="Unassembled WGS sequence"/>
</dbReference>
<accession>A0ABV6W483</accession>
<name>A0ABV6W483_9ACTN</name>
<evidence type="ECO:0000313" key="2">
    <source>
        <dbReference type="Proteomes" id="UP001592531"/>
    </source>
</evidence>
<dbReference type="EMBL" id="JBHFAB010000030">
    <property type="protein sequence ID" value="MFC1420810.1"/>
    <property type="molecule type" value="Genomic_DNA"/>
</dbReference>
<proteinExistence type="predicted"/>
<dbReference type="RefSeq" id="WP_380542785.1">
    <property type="nucleotide sequence ID" value="NZ_JBHFAB010000030.1"/>
</dbReference>
<comment type="caution">
    <text evidence="1">The sequence shown here is derived from an EMBL/GenBank/DDBJ whole genome shotgun (WGS) entry which is preliminary data.</text>
</comment>
<keyword evidence="2" id="KW-1185">Reference proteome</keyword>
<protein>
    <submittedName>
        <fullName evidence="1">Uncharacterized protein</fullName>
    </submittedName>
</protein>